<evidence type="ECO:0000256" key="1">
    <source>
        <dbReference type="ARBA" id="ARBA00022679"/>
    </source>
</evidence>
<sequence length="398" mass="46582">MYKYYKEVRIMKKKALFIGIHYWGSPFKVGTHHLAECLSNKEEWEVLYLSLPLSPLHKLSKKKETQFNERYKIYKSDGITINPSFKAYVPFSLLVPNDKPICNTEFMFNKWHAFSYPNLMKKLRETGYDDVDLIYMDNPTYHFLLDKIKYKKSVFRVADNHKGFQGYTALYGGYEDKLINKVDLVLYTAKQLEEILLQQVPTSKKMYFPNGVRYDFFTQKGLEKPMDIKGIDAPICMYVGALAEWIDYNLINYCAKKLKHIAFVFIGPSDLAKEKLMKLDNIYLLGTKPYEDIPQYLHHAGVGIIPFNTKDYKELIDSVNPLKLYEYMSCGIPVVSTSWKEIRECDSPAYLSNEFNEFAANIEKSIESNGSNKTEFENYAKTHDWNFKLDKLINYLEL</sequence>
<protein>
    <submittedName>
        <fullName evidence="3">Glycosyl transferase</fullName>
    </submittedName>
</protein>
<organism evidence="3 4">
    <name type="scientific">Bacillus cereus</name>
    <dbReference type="NCBI Taxonomy" id="1396"/>
    <lineage>
        <taxon>Bacteria</taxon>
        <taxon>Bacillati</taxon>
        <taxon>Bacillota</taxon>
        <taxon>Bacilli</taxon>
        <taxon>Bacillales</taxon>
        <taxon>Bacillaceae</taxon>
        <taxon>Bacillus</taxon>
        <taxon>Bacillus cereus group</taxon>
    </lineage>
</organism>
<dbReference type="EMBL" id="NTRR01000014">
    <property type="protein sequence ID" value="PFE16669.1"/>
    <property type="molecule type" value="Genomic_DNA"/>
</dbReference>
<feature type="domain" description="Glucuronosyltransferase GumK N-terminal" evidence="2">
    <location>
        <begin position="18"/>
        <end position="186"/>
    </location>
</feature>
<evidence type="ECO:0000313" key="3">
    <source>
        <dbReference type="EMBL" id="PFE16669.1"/>
    </source>
</evidence>
<name>A0A2A9A4W8_BACCE</name>
<evidence type="ECO:0000259" key="2">
    <source>
        <dbReference type="Pfam" id="PF22059"/>
    </source>
</evidence>
<dbReference type="Gene3D" id="3.40.50.11010">
    <property type="match status" value="1"/>
</dbReference>
<reference evidence="3 4" key="1">
    <citation type="submission" date="2017-09" db="EMBL/GenBank/DDBJ databases">
        <title>Large-scale bioinformatics analysis of Bacillus genomes uncovers conserved roles of natural products in bacterial physiology.</title>
        <authorList>
            <consortium name="Agbiome Team Llc"/>
            <person name="Bleich R.M."/>
            <person name="Grubbs K.J."/>
            <person name="Santa Maria K.C."/>
            <person name="Allen S.E."/>
            <person name="Farag S."/>
            <person name="Shank E.A."/>
            <person name="Bowers A."/>
        </authorList>
    </citation>
    <scope>NUCLEOTIDE SEQUENCE [LARGE SCALE GENOMIC DNA]</scope>
    <source>
        <strain evidence="3 4">AFS022681</strain>
    </source>
</reference>
<dbReference type="InterPro" id="IPR054299">
    <property type="entry name" value="GumK_N"/>
</dbReference>
<dbReference type="Pfam" id="PF13692">
    <property type="entry name" value="Glyco_trans_1_4"/>
    <property type="match status" value="1"/>
</dbReference>
<dbReference type="Pfam" id="PF22059">
    <property type="entry name" value="GumK_N"/>
    <property type="match status" value="1"/>
</dbReference>
<keyword evidence="1 3" id="KW-0808">Transferase</keyword>
<dbReference type="Gene3D" id="3.40.50.2000">
    <property type="entry name" value="Glycogen Phosphorylase B"/>
    <property type="match status" value="1"/>
</dbReference>
<dbReference type="GO" id="GO:0016757">
    <property type="term" value="F:glycosyltransferase activity"/>
    <property type="evidence" value="ECO:0007669"/>
    <property type="project" value="TreeGrafter"/>
</dbReference>
<dbReference type="SUPFAM" id="SSF53756">
    <property type="entry name" value="UDP-Glycosyltransferase/glycogen phosphorylase"/>
    <property type="match status" value="1"/>
</dbReference>
<dbReference type="Proteomes" id="UP000220032">
    <property type="component" value="Unassembled WGS sequence"/>
</dbReference>
<dbReference type="AlphaFoldDB" id="A0A2A9A4W8"/>
<dbReference type="PANTHER" id="PTHR46401">
    <property type="entry name" value="GLYCOSYLTRANSFERASE WBBK-RELATED"/>
    <property type="match status" value="1"/>
</dbReference>
<comment type="caution">
    <text evidence="3">The sequence shown here is derived from an EMBL/GenBank/DDBJ whole genome shotgun (WGS) entry which is preliminary data.</text>
</comment>
<accession>A0A2A9A4W8</accession>
<evidence type="ECO:0000313" key="4">
    <source>
        <dbReference type="Proteomes" id="UP000220032"/>
    </source>
</evidence>
<proteinExistence type="predicted"/>
<dbReference type="PANTHER" id="PTHR46401:SF2">
    <property type="entry name" value="GLYCOSYLTRANSFERASE WBBK-RELATED"/>
    <property type="match status" value="1"/>
</dbReference>
<gene>
    <name evidence="3" type="ORF">CN307_10315</name>
</gene>
<dbReference type="GO" id="GO:0009103">
    <property type="term" value="P:lipopolysaccharide biosynthetic process"/>
    <property type="evidence" value="ECO:0007669"/>
    <property type="project" value="TreeGrafter"/>
</dbReference>